<dbReference type="RefSeq" id="WP_094854967.1">
    <property type="nucleotide sequence ID" value="NZ_NEVM01000005.1"/>
</dbReference>
<accession>A0A261RZM3</accession>
<gene>
    <name evidence="2" type="ORF">CAL29_21240</name>
</gene>
<proteinExistence type="inferred from homology"/>
<evidence type="ECO:0000313" key="3">
    <source>
        <dbReference type="Proteomes" id="UP000216020"/>
    </source>
</evidence>
<keyword evidence="3" id="KW-1185">Reference proteome</keyword>
<protein>
    <submittedName>
        <fullName evidence="2">Uncharacterized protein</fullName>
    </submittedName>
</protein>
<reference evidence="3" key="1">
    <citation type="submission" date="2017-05" db="EMBL/GenBank/DDBJ databases">
        <title>Complete and WGS of Bordetella genogroups.</title>
        <authorList>
            <person name="Spilker T."/>
            <person name="Lipuma J."/>
        </authorList>
    </citation>
    <scope>NUCLEOTIDE SEQUENCE [LARGE SCALE GENOMIC DNA]</scope>
    <source>
        <strain evidence="3">AU16122</strain>
    </source>
</reference>
<sequence length="107" mass="11810">MKGYQLVFYTQQDRRHGKTPLAEWLLTFAREHGALGGTMFSAAEGFGQDGRIHSAHFFELADQPVGVTVAIAEDKGDAFIAALEQEDIDVFFVKTAVEFGRMGKGEK</sequence>
<dbReference type="Gene3D" id="3.30.70.120">
    <property type="match status" value="1"/>
</dbReference>
<dbReference type="OrthoDB" id="5339790at2"/>
<dbReference type="EMBL" id="NEVM01000005">
    <property type="protein sequence ID" value="OZI30544.1"/>
    <property type="molecule type" value="Genomic_DNA"/>
</dbReference>
<evidence type="ECO:0000256" key="1">
    <source>
        <dbReference type="ARBA" id="ARBA00010554"/>
    </source>
</evidence>
<dbReference type="AlphaFoldDB" id="A0A261RZM3"/>
<dbReference type="Pfam" id="PF02641">
    <property type="entry name" value="DUF190"/>
    <property type="match status" value="1"/>
</dbReference>
<organism evidence="2 3">
    <name type="scientific">Bordetella genomosp. 10</name>
    <dbReference type="NCBI Taxonomy" id="1416804"/>
    <lineage>
        <taxon>Bacteria</taxon>
        <taxon>Pseudomonadati</taxon>
        <taxon>Pseudomonadota</taxon>
        <taxon>Betaproteobacteria</taxon>
        <taxon>Burkholderiales</taxon>
        <taxon>Alcaligenaceae</taxon>
        <taxon>Bordetella</taxon>
    </lineage>
</organism>
<dbReference type="SUPFAM" id="SSF54913">
    <property type="entry name" value="GlnB-like"/>
    <property type="match status" value="1"/>
</dbReference>
<dbReference type="Proteomes" id="UP000216020">
    <property type="component" value="Unassembled WGS sequence"/>
</dbReference>
<dbReference type="InterPro" id="IPR011322">
    <property type="entry name" value="N-reg_PII-like_a/b"/>
</dbReference>
<evidence type="ECO:0000313" key="2">
    <source>
        <dbReference type="EMBL" id="OZI30544.1"/>
    </source>
</evidence>
<comment type="caution">
    <text evidence="2">The sequence shown here is derived from an EMBL/GenBank/DDBJ whole genome shotgun (WGS) entry which is preliminary data.</text>
</comment>
<name>A0A261RZM3_9BORD</name>
<dbReference type="InterPro" id="IPR003793">
    <property type="entry name" value="UPF0166"/>
</dbReference>
<dbReference type="InterPro" id="IPR015867">
    <property type="entry name" value="N-reg_PII/ATP_PRibTrfase_C"/>
</dbReference>
<comment type="similarity">
    <text evidence="1">Belongs to the UPF0166 family.</text>
</comment>